<dbReference type="EMBL" id="CABIKO010000144">
    <property type="protein sequence ID" value="VVA28520.1"/>
    <property type="molecule type" value="Genomic_DNA"/>
</dbReference>
<keyword evidence="2" id="KW-0812">Transmembrane</keyword>
<evidence type="ECO:0000256" key="1">
    <source>
        <dbReference type="SAM" id="MobiDB-lite"/>
    </source>
</evidence>
<sequence>MEANCLCSSPLPPPPFFSGQSQCPKLGSGHRRSKRSTARTAGMAVVAATRDHYGGRSTVEESLIVLRKRIHEMKMVERNYEPPQHWMHWEKQCYASYDEYICNLVGCLQSYLMNTRPSSAISMLLLVTVSVPASTVMILLRFMEVANGALSAVHQLG</sequence>
<name>A0A5E4FM80_PRUDU</name>
<evidence type="ECO:0000256" key="2">
    <source>
        <dbReference type="SAM" id="Phobius"/>
    </source>
</evidence>
<dbReference type="OMA" id="YEPPEEW"/>
<dbReference type="InParanoid" id="A0A5E4FM80"/>
<accession>A0A5E4FM80</accession>
<organism evidence="3 4">
    <name type="scientific">Prunus dulcis</name>
    <name type="common">Almond</name>
    <name type="synonym">Amygdalus dulcis</name>
    <dbReference type="NCBI Taxonomy" id="3755"/>
    <lineage>
        <taxon>Eukaryota</taxon>
        <taxon>Viridiplantae</taxon>
        <taxon>Streptophyta</taxon>
        <taxon>Embryophyta</taxon>
        <taxon>Tracheophyta</taxon>
        <taxon>Spermatophyta</taxon>
        <taxon>Magnoliopsida</taxon>
        <taxon>eudicotyledons</taxon>
        <taxon>Gunneridae</taxon>
        <taxon>Pentapetalae</taxon>
        <taxon>rosids</taxon>
        <taxon>fabids</taxon>
        <taxon>Rosales</taxon>
        <taxon>Rosaceae</taxon>
        <taxon>Amygdaloideae</taxon>
        <taxon>Amygdaleae</taxon>
        <taxon>Prunus</taxon>
    </lineage>
</organism>
<evidence type="ECO:0000313" key="4">
    <source>
        <dbReference type="Proteomes" id="UP000327085"/>
    </source>
</evidence>
<proteinExistence type="predicted"/>
<reference evidence="4" key="1">
    <citation type="journal article" date="2020" name="Plant J.">
        <title>Transposons played a major role in the diversification between the closely related almond and peach genomes: results from the almond genome sequence.</title>
        <authorList>
            <person name="Alioto T."/>
            <person name="Alexiou K.G."/>
            <person name="Bardil A."/>
            <person name="Barteri F."/>
            <person name="Castanera R."/>
            <person name="Cruz F."/>
            <person name="Dhingra A."/>
            <person name="Duval H."/>
            <person name="Fernandez I Marti A."/>
            <person name="Frias L."/>
            <person name="Galan B."/>
            <person name="Garcia J.L."/>
            <person name="Howad W."/>
            <person name="Gomez-Garrido J."/>
            <person name="Gut M."/>
            <person name="Julca I."/>
            <person name="Morata J."/>
            <person name="Puigdomenech P."/>
            <person name="Ribeca P."/>
            <person name="Rubio Cabetas M.J."/>
            <person name="Vlasova A."/>
            <person name="Wirthensohn M."/>
            <person name="Garcia-Mas J."/>
            <person name="Gabaldon T."/>
            <person name="Casacuberta J.M."/>
            <person name="Arus P."/>
        </authorList>
    </citation>
    <scope>NUCLEOTIDE SEQUENCE [LARGE SCALE GENOMIC DNA]</scope>
    <source>
        <strain evidence="4">cv. Texas</strain>
    </source>
</reference>
<feature type="transmembrane region" description="Helical" evidence="2">
    <location>
        <begin position="120"/>
        <end position="140"/>
    </location>
</feature>
<keyword evidence="2" id="KW-0472">Membrane</keyword>
<dbReference type="PANTHER" id="PTHR33782:SF13">
    <property type="entry name" value="BY GENSCAN AND GENEFINDER"/>
    <property type="match status" value="1"/>
</dbReference>
<dbReference type="PANTHER" id="PTHR33782">
    <property type="entry name" value="OS01G0121600 PROTEIN"/>
    <property type="match status" value="1"/>
</dbReference>
<dbReference type="AlphaFoldDB" id="A0A5E4FM80"/>
<feature type="compositionally biased region" description="Basic residues" evidence="1">
    <location>
        <begin position="28"/>
        <end position="37"/>
    </location>
</feature>
<gene>
    <name evidence="3" type="ORF">ALMOND_2B001693</name>
</gene>
<keyword evidence="2" id="KW-1133">Transmembrane helix</keyword>
<dbReference type="Proteomes" id="UP000327085">
    <property type="component" value="Chromosome 3"/>
</dbReference>
<dbReference type="FunCoup" id="A0A5E4FM80">
    <property type="interactions" value="16"/>
</dbReference>
<dbReference type="Gramene" id="VVA28520">
    <property type="protein sequence ID" value="VVA28520"/>
    <property type="gene ID" value="Prudul26B001693"/>
</dbReference>
<feature type="region of interest" description="Disordered" evidence="1">
    <location>
        <begin position="22"/>
        <end position="41"/>
    </location>
</feature>
<evidence type="ECO:0000313" key="3">
    <source>
        <dbReference type="EMBL" id="VVA28520.1"/>
    </source>
</evidence>
<protein>
    <submittedName>
        <fullName evidence="3">Uncharacterized protein</fullName>
    </submittedName>
</protein>